<sequence length="283" mass="32907">MTNYIEKNLEAEAKIKDHVVYIPLAGASEMENFRSPESYVFILFEKCNGIHSVDFVEFEEKDHQIHISFPGQIHSWKTDSSARGHKLIVSKEFIERYVTETQFSYLHINHFPVIDISIDDCERISKEFEALKKELDTEEIEWNIVYLRVQVLITQISNLLGKKIELSLNGNSHFLIRRFIDLIDLHYIESKSVAHYANLLAVSPNYLNILSKRYLGISAKSTIDRRVVLEAKRFLLGSEYSVKEVASKLGFESSISFVSYFYKKTGFYPQKYRKSNIEKDNAV</sequence>
<dbReference type="Pfam" id="PF12833">
    <property type="entry name" value="HTH_18"/>
    <property type="match status" value="1"/>
</dbReference>
<accession>A0ABY7QPI6</accession>
<dbReference type="Gene3D" id="1.10.10.60">
    <property type="entry name" value="Homeodomain-like"/>
    <property type="match status" value="1"/>
</dbReference>
<evidence type="ECO:0000313" key="6">
    <source>
        <dbReference type="Proteomes" id="UP001210978"/>
    </source>
</evidence>
<protein>
    <submittedName>
        <fullName evidence="5">Helix-turn-helix domain-containing protein</fullName>
    </submittedName>
</protein>
<dbReference type="RefSeq" id="WP_271149549.1">
    <property type="nucleotide sequence ID" value="NZ_CP115859.1"/>
</dbReference>
<name>A0ABY7QPI6_9FLAO</name>
<organism evidence="5 6">
    <name type="scientific">Chryseobacterium camelliae</name>
    <dbReference type="NCBI Taxonomy" id="1265445"/>
    <lineage>
        <taxon>Bacteria</taxon>
        <taxon>Pseudomonadati</taxon>
        <taxon>Bacteroidota</taxon>
        <taxon>Flavobacteriia</taxon>
        <taxon>Flavobacteriales</taxon>
        <taxon>Weeksellaceae</taxon>
        <taxon>Chryseobacterium group</taxon>
        <taxon>Chryseobacterium</taxon>
    </lineage>
</organism>
<dbReference type="SMART" id="SM00342">
    <property type="entry name" value="HTH_ARAC"/>
    <property type="match status" value="1"/>
</dbReference>
<keyword evidence="6" id="KW-1185">Reference proteome</keyword>
<dbReference type="Proteomes" id="UP001210978">
    <property type="component" value="Chromosome"/>
</dbReference>
<dbReference type="InterPro" id="IPR009057">
    <property type="entry name" value="Homeodomain-like_sf"/>
</dbReference>
<evidence type="ECO:0000313" key="5">
    <source>
        <dbReference type="EMBL" id="WBV61254.1"/>
    </source>
</evidence>
<evidence type="ECO:0000256" key="2">
    <source>
        <dbReference type="ARBA" id="ARBA00023125"/>
    </source>
</evidence>
<keyword evidence="3" id="KW-0804">Transcription</keyword>
<dbReference type="EMBL" id="CP115859">
    <property type="protein sequence ID" value="WBV61254.1"/>
    <property type="molecule type" value="Genomic_DNA"/>
</dbReference>
<keyword evidence="2" id="KW-0238">DNA-binding</keyword>
<evidence type="ECO:0000259" key="4">
    <source>
        <dbReference type="PROSITE" id="PS01124"/>
    </source>
</evidence>
<dbReference type="SUPFAM" id="SSF46689">
    <property type="entry name" value="Homeodomain-like"/>
    <property type="match status" value="1"/>
</dbReference>
<dbReference type="InterPro" id="IPR018060">
    <property type="entry name" value="HTH_AraC"/>
</dbReference>
<evidence type="ECO:0000256" key="3">
    <source>
        <dbReference type="ARBA" id="ARBA00023163"/>
    </source>
</evidence>
<dbReference type="PANTHER" id="PTHR43280:SF32">
    <property type="entry name" value="TRANSCRIPTIONAL REGULATORY PROTEIN"/>
    <property type="match status" value="1"/>
</dbReference>
<evidence type="ECO:0000256" key="1">
    <source>
        <dbReference type="ARBA" id="ARBA00023015"/>
    </source>
</evidence>
<dbReference type="PROSITE" id="PS01124">
    <property type="entry name" value="HTH_ARAC_FAMILY_2"/>
    <property type="match status" value="1"/>
</dbReference>
<feature type="domain" description="HTH araC/xylS-type" evidence="4">
    <location>
        <begin position="177"/>
        <end position="275"/>
    </location>
</feature>
<reference evidence="5 6" key="1">
    <citation type="submission" date="2023-01" db="EMBL/GenBank/DDBJ databases">
        <title>Complete genome of Chryseobacterium camelliae VAN22-5A.</title>
        <authorList>
            <person name="Zong G."/>
            <person name="Cao G."/>
        </authorList>
    </citation>
    <scope>NUCLEOTIDE SEQUENCE [LARGE SCALE GENOMIC DNA]</scope>
    <source>
        <strain evidence="5 6">VAN22-5A</strain>
    </source>
</reference>
<proteinExistence type="predicted"/>
<dbReference type="PANTHER" id="PTHR43280">
    <property type="entry name" value="ARAC-FAMILY TRANSCRIPTIONAL REGULATOR"/>
    <property type="match status" value="1"/>
</dbReference>
<keyword evidence="1" id="KW-0805">Transcription regulation</keyword>
<gene>
    <name evidence="5" type="ORF">PFY12_03820</name>
</gene>